<reference evidence="2" key="1">
    <citation type="journal article" date="2023" name="G3 (Bethesda)">
        <title>Genome assembly and association tests identify interacting loci associated with vigor, precocity, and sex in interspecific pistachio rootstocks.</title>
        <authorList>
            <person name="Palmer W."/>
            <person name="Jacygrad E."/>
            <person name="Sagayaradj S."/>
            <person name="Cavanaugh K."/>
            <person name="Han R."/>
            <person name="Bertier L."/>
            <person name="Beede B."/>
            <person name="Kafkas S."/>
            <person name="Golino D."/>
            <person name="Preece J."/>
            <person name="Michelmore R."/>
        </authorList>
    </citation>
    <scope>NUCLEOTIDE SEQUENCE [LARGE SCALE GENOMIC DNA]</scope>
</reference>
<evidence type="ECO:0000313" key="2">
    <source>
        <dbReference type="Proteomes" id="UP001163603"/>
    </source>
</evidence>
<name>A0ACC0XJZ1_9ROSI</name>
<gene>
    <name evidence="1" type="ORF">Pint_12271</name>
</gene>
<sequence length="360" mass="41349">MAAQSGHKEMVKFLYEDLLFISNEDKYVNEEDQCKLIHSLIRTGIYDIALQLLKEKPQLATRRDESNGETALLILGRTPINLPLKKLILQYKDDEENNILHLAGKMPSREQFNNVLGVALQLQQELFWFKEVERIVDPMDVKAENKDKKTPTDLFNEKMTDLKKEAFTVPGGTKDDTGTPHFIRKVSFIIFVISDAIALASSSWSILTILSIYTTRYTDEDFVMLPRNLVVGLSTLFLSIAAVMVVFCATIFIVFKHGKIWVPTLASIIASLPVISFTKQHLQHFYGVARLTFGKSFLSKTGKHSLFDDDDNDEGKSWNLKEQKDAACRNFLLKCWDFIHYRCSNFLEECWNSTYSRFFD</sequence>
<dbReference type="Proteomes" id="UP001163603">
    <property type="component" value="Chromosome 12"/>
</dbReference>
<evidence type="ECO:0000313" key="1">
    <source>
        <dbReference type="EMBL" id="KAJ0017461.1"/>
    </source>
</evidence>
<proteinExistence type="predicted"/>
<organism evidence="1 2">
    <name type="scientific">Pistacia integerrima</name>
    <dbReference type="NCBI Taxonomy" id="434235"/>
    <lineage>
        <taxon>Eukaryota</taxon>
        <taxon>Viridiplantae</taxon>
        <taxon>Streptophyta</taxon>
        <taxon>Embryophyta</taxon>
        <taxon>Tracheophyta</taxon>
        <taxon>Spermatophyta</taxon>
        <taxon>Magnoliopsida</taxon>
        <taxon>eudicotyledons</taxon>
        <taxon>Gunneridae</taxon>
        <taxon>Pentapetalae</taxon>
        <taxon>rosids</taxon>
        <taxon>malvids</taxon>
        <taxon>Sapindales</taxon>
        <taxon>Anacardiaceae</taxon>
        <taxon>Pistacia</taxon>
    </lineage>
</organism>
<comment type="caution">
    <text evidence="1">The sequence shown here is derived from an EMBL/GenBank/DDBJ whole genome shotgun (WGS) entry which is preliminary data.</text>
</comment>
<accession>A0ACC0XJZ1</accession>
<keyword evidence="2" id="KW-1185">Reference proteome</keyword>
<dbReference type="EMBL" id="CM047747">
    <property type="protein sequence ID" value="KAJ0017461.1"/>
    <property type="molecule type" value="Genomic_DNA"/>
</dbReference>
<protein>
    <submittedName>
        <fullName evidence="1">Uncharacterized protein</fullName>
    </submittedName>
</protein>